<protein>
    <submittedName>
        <fullName evidence="3">Uncharacterized protein</fullName>
    </submittedName>
</protein>
<proteinExistence type="predicted"/>
<feature type="region of interest" description="Disordered" evidence="2">
    <location>
        <begin position="80"/>
        <end position="112"/>
    </location>
</feature>
<reference evidence="3" key="1">
    <citation type="submission" date="2015-11" db="EMBL/GenBank/DDBJ databases">
        <title>De novo transcriptome assembly of four potential Pierce s Disease insect vectors from Arizona vineyards.</title>
        <authorList>
            <person name="Tassone E.E."/>
        </authorList>
    </citation>
    <scope>NUCLEOTIDE SEQUENCE</scope>
</reference>
<sequence>MYLLIISLLIILIVITAIINRITNSKLKIGMKIDEKNSLFQTLTEKCTNCKKHEENRVKDENDGILNRKEKQNLEVKFVGRLNETESETMEEEENSSGTEYEEEAEDDCEEDAEEVFVEHERQDRELEELEVLRVRHKNAGRRSVERKRRGLEGLEEEWYDIEVTSSIPHYHTEYGVGIKP</sequence>
<dbReference type="EMBL" id="GECZ01030011">
    <property type="protein sequence ID" value="JAS39758.1"/>
    <property type="molecule type" value="Transcribed_RNA"/>
</dbReference>
<evidence type="ECO:0000256" key="2">
    <source>
        <dbReference type="SAM" id="MobiDB-lite"/>
    </source>
</evidence>
<keyword evidence="1" id="KW-0175">Coiled coil</keyword>
<feature type="non-terminal residue" evidence="3">
    <location>
        <position position="181"/>
    </location>
</feature>
<evidence type="ECO:0000313" key="3">
    <source>
        <dbReference type="EMBL" id="JAS39758.1"/>
    </source>
</evidence>
<gene>
    <name evidence="3" type="ORF">g.9504</name>
</gene>
<feature type="compositionally biased region" description="Acidic residues" evidence="2">
    <location>
        <begin position="85"/>
        <end position="112"/>
    </location>
</feature>
<dbReference type="AlphaFoldDB" id="A0A1B6EPA6"/>
<evidence type="ECO:0000256" key="1">
    <source>
        <dbReference type="SAM" id="Coils"/>
    </source>
</evidence>
<feature type="coiled-coil region" evidence="1">
    <location>
        <begin position="113"/>
        <end position="140"/>
    </location>
</feature>
<accession>A0A1B6EPA6</accession>
<organism evidence="3">
    <name type="scientific">Cuerna arida</name>
    <dbReference type="NCBI Taxonomy" id="1464854"/>
    <lineage>
        <taxon>Eukaryota</taxon>
        <taxon>Metazoa</taxon>
        <taxon>Ecdysozoa</taxon>
        <taxon>Arthropoda</taxon>
        <taxon>Hexapoda</taxon>
        <taxon>Insecta</taxon>
        <taxon>Pterygota</taxon>
        <taxon>Neoptera</taxon>
        <taxon>Paraneoptera</taxon>
        <taxon>Hemiptera</taxon>
        <taxon>Auchenorrhyncha</taxon>
        <taxon>Membracoidea</taxon>
        <taxon>Cicadellidae</taxon>
        <taxon>Cicadellinae</taxon>
        <taxon>Proconiini</taxon>
        <taxon>Cuerna</taxon>
    </lineage>
</organism>
<name>A0A1B6EPA6_9HEMI</name>